<organism evidence="1">
    <name type="scientific">marine sediment metagenome</name>
    <dbReference type="NCBI Taxonomy" id="412755"/>
    <lineage>
        <taxon>unclassified sequences</taxon>
        <taxon>metagenomes</taxon>
        <taxon>ecological metagenomes</taxon>
    </lineage>
</organism>
<feature type="non-terminal residue" evidence="1">
    <location>
        <position position="46"/>
    </location>
</feature>
<comment type="caution">
    <text evidence="1">The sequence shown here is derived from an EMBL/GenBank/DDBJ whole genome shotgun (WGS) entry which is preliminary data.</text>
</comment>
<dbReference type="EMBL" id="BARV01031200">
    <property type="protein sequence ID" value="GAI34999.1"/>
    <property type="molecule type" value="Genomic_DNA"/>
</dbReference>
<dbReference type="AlphaFoldDB" id="X1PVP0"/>
<protein>
    <submittedName>
        <fullName evidence="1">Uncharacterized protein</fullName>
    </submittedName>
</protein>
<gene>
    <name evidence="1" type="ORF">S06H3_49413</name>
</gene>
<reference evidence="1" key="1">
    <citation type="journal article" date="2014" name="Front. Microbiol.">
        <title>High frequency of phylogenetically diverse reductive dehalogenase-homologous genes in deep subseafloor sedimentary metagenomes.</title>
        <authorList>
            <person name="Kawai M."/>
            <person name="Futagami T."/>
            <person name="Toyoda A."/>
            <person name="Takaki Y."/>
            <person name="Nishi S."/>
            <person name="Hori S."/>
            <person name="Arai W."/>
            <person name="Tsubouchi T."/>
            <person name="Morono Y."/>
            <person name="Uchiyama I."/>
            <person name="Ito T."/>
            <person name="Fujiyama A."/>
            <person name="Inagaki F."/>
            <person name="Takami H."/>
        </authorList>
    </citation>
    <scope>NUCLEOTIDE SEQUENCE</scope>
    <source>
        <strain evidence="1">Expedition CK06-06</strain>
    </source>
</reference>
<evidence type="ECO:0000313" key="1">
    <source>
        <dbReference type="EMBL" id="GAI34999.1"/>
    </source>
</evidence>
<proteinExistence type="predicted"/>
<name>X1PVP0_9ZZZZ</name>
<accession>X1PVP0</accession>
<sequence>MIVSTRIAKMFKHPGFVNVDYLVRKKIDAPISSILNVLNRDWRKWV</sequence>